<dbReference type="RefSeq" id="WP_144332548.1">
    <property type="nucleotide sequence ID" value="NZ_VLPL01000003.1"/>
</dbReference>
<name>A0A556N084_9FLAO</name>
<evidence type="ECO:0000313" key="3">
    <source>
        <dbReference type="Proteomes" id="UP000316008"/>
    </source>
</evidence>
<accession>A0A556N084</accession>
<evidence type="ECO:0000313" key="2">
    <source>
        <dbReference type="EMBL" id="TSJ45592.1"/>
    </source>
</evidence>
<dbReference type="Pfam" id="PF10043">
    <property type="entry name" value="DUF2279"/>
    <property type="match status" value="1"/>
</dbReference>
<keyword evidence="3" id="KW-1185">Reference proteome</keyword>
<evidence type="ECO:0000256" key="1">
    <source>
        <dbReference type="SAM" id="SignalP"/>
    </source>
</evidence>
<gene>
    <name evidence="2" type="ORF">FO442_07515</name>
</gene>
<feature type="chain" id="PRO_5022121866" evidence="1">
    <location>
        <begin position="18"/>
        <end position="291"/>
    </location>
</feature>
<dbReference type="EMBL" id="VLPL01000003">
    <property type="protein sequence ID" value="TSJ45592.1"/>
    <property type="molecule type" value="Genomic_DNA"/>
</dbReference>
<protein>
    <submittedName>
        <fullName evidence="2">DUF2279 domain-containing protein</fullName>
    </submittedName>
</protein>
<comment type="caution">
    <text evidence="2">The sequence shown here is derived from an EMBL/GenBank/DDBJ whole genome shotgun (WGS) entry which is preliminary data.</text>
</comment>
<sequence length="291" mass="33110">MKVLLFCLFSLAFGVSAQLPDTTWNKRSYWVGGTDLVLGGGSVVLLSAVWYQEYPKSKFHAFNDSNEWLYMDKLGHAYTSYKLSTVNYAAWRWARMPKKKAVLVSGGIAWTYQFSVEILDGFSAEWGFSWADLTANTAGVGLFIGQQLGWDEQRFQLKFGYKPSPYAAIRPNTLGSSFSERLLKDYNAQSYWLCVAPGTFLKESTFPKWIQIGFGYSIDAKLNGDLNTYTDVNTGKTYFARSEYALSLDIDWSQLPIKKPWLKKVLKPLNAIKIPFPAVFWRNGVCYFGMF</sequence>
<dbReference type="AlphaFoldDB" id="A0A556N084"/>
<dbReference type="Proteomes" id="UP000316008">
    <property type="component" value="Unassembled WGS sequence"/>
</dbReference>
<organism evidence="2 3">
    <name type="scientific">Fluviicola chungangensis</name>
    <dbReference type="NCBI Taxonomy" id="2597671"/>
    <lineage>
        <taxon>Bacteria</taxon>
        <taxon>Pseudomonadati</taxon>
        <taxon>Bacteroidota</taxon>
        <taxon>Flavobacteriia</taxon>
        <taxon>Flavobacteriales</taxon>
        <taxon>Crocinitomicaceae</taxon>
        <taxon>Fluviicola</taxon>
    </lineage>
</organism>
<dbReference type="OrthoDB" id="9803535at2"/>
<dbReference type="InterPro" id="IPR018736">
    <property type="entry name" value="DUF2279_periplasmic_lipo"/>
</dbReference>
<reference evidence="2 3" key="1">
    <citation type="submission" date="2019-07" db="EMBL/GenBank/DDBJ databases">
        <authorList>
            <person name="Huq M.A."/>
        </authorList>
    </citation>
    <scope>NUCLEOTIDE SEQUENCE [LARGE SCALE GENOMIC DNA]</scope>
    <source>
        <strain evidence="2 3">MAH-3</strain>
    </source>
</reference>
<keyword evidence="1" id="KW-0732">Signal</keyword>
<proteinExistence type="predicted"/>
<feature type="signal peptide" evidence="1">
    <location>
        <begin position="1"/>
        <end position="17"/>
    </location>
</feature>